<dbReference type="InterPro" id="IPR001969">
    <property type="entry name" value="Aspartic_peptidase_AS"/>
</dbReference>
<dbReference type="PANTHER" id="PTHR47967">
    <property type="entry name" value="OS07G0603500 PROTEIN-RELATED"/>
    <property type="match status" value="1"/>
</dbReference>
<proteinExistence type="inferred from homology"/>
<dbReference type="PANTHER" id="PTHR47967:SF128">
    <property type="entry name" value="ASPARTIC PROTEINASE CDR1-LIKE"/>
    <property type="match status" value="1"/>
</dbReference>
<dbReference type="AlphaFoldDB" id="A0A0K9PUI3"/>
<evidence type="ECO:0000259" key="6">
    <source>
        <dbReference type="PROSITE" id="PS51767"/>
    </source>
</evidence>
<keyword evidence="5" id="KW-0325">Glycoprotein</keyword>
<dbReference type="OrthoDB" id="775830at2759"/>
<dbReference type="PROSITE" id="PS00141">
    <property type="entry name" value="ASP_PROTEASE"/>
    <property type="match status" value="1"/>
</dbReference>
<sequence length="245" mass="26756">VDIENINFGCSHESKGTFQSSEAGLIGLSRGPLSLISQLGDRIDKKFSYCLLPYSFDSRLSSTFTFGSSAIQESSNMVKVPIYQSQDWPVFYMLNLESITVVDTTVSMVNAGSVDGNIIIDSGTTLTVLPTIVVDSLIYAVSKVVSLPPAKDPEGVFELCFSFVNDDHRGELPELKLDFGNGKVITLPPSNTFIMISDSVTCLAVDSSGDSGQNFLGNIAQRNFRIEYDVGNNWISFDPVDCRKF</sequence>
<evidence type="ECO:0000313" key="8">
    <source>
        <dbReference type="Proteomes" id="UP000036987"/>
    </source>
</evidence>
<feature type="domain" description="Peptidase A1" evidence="6">
    <location>
        <begin position="1"/>
        <end position="238"/>
    </location>
</feature>
<evidence type="ECO:0000256" key="3">
    <source>
        <dbReference type="ARBA" id="ARBA00022750"/>
    </source>
</evidence>
<evidence type="ECO:0000256" key="5">
    <source>
        <dbReference type="ARBA" id="ARBA00023180"/>
    </source>
</evidence>
<dbReference type="GO" id="GO:0006508">
    <property type="term" value="P:proteolysis"/>
    <property type="evidence" value="ECO:0007669"/>
    <property type="project" value="UniProtKB-KW"/>
</dbReference>
<comment type="caution">
    <text evidence="7">The sequence shown here is derived from an EMBL/GenBank/DDBJ whole genome shotgun (WGS) entry which is preliminary data.</text>
</comment>
<organism evidence="7 8">
    <name type="scientific">Zostera marina</name>
    <name type="common">Eelgrass</name>
    <dbReference type="NCBI Taxonomy" id="29655"/>
    <lineage>
        <taxon>Eukaryota</taxon>
        <taxon>Viridiplantae</taxon>
        <taxon>Streptophyta</taxon>
        <taxon>Embryophyta</taxon>
        <taxon>Tracheophyta</taxon>
        <taxon>Spermatophyta</taxon>
        <taxon>Magnoliopsida</taxon>
        <taxon>Liliopsida</taxon>
        <taxon>Zosteraceae</taxon>
        <taxon>Zostera</taxon>
    </lineage>
</organism>
<dbReference type="SUPFAM" id="SSF50630">
    <property type="entry name" value="Acid proteases"/>
    <property type="match status" value="1"/>
</dbReference>
<comment type="similarity">
    <text evidence="1">Belongs to the peptidase A1 family.</text>
</comment>
<dbReference type="InterPro" id="IPR032799">
    <property type="entry name" value="TAXi_C"/>
</dbReference>
<dbReference type="CDD" id="cd05476">
    <property type="entry name" value="pepsin_A_like_plant"/>
    <property type="match status" value="1"/>
</dbReference>
<reference evidence="8" key="1">
    <citation type="journal article" date="2016" name="Nature">
        <title>The genome of the seagrass Zostera marina reveals angiosperm adaptation to the sea.</title>
        <authorList>
            <person name="Olsen J.L."/>
            <person name="Rouze P."/>
            <person name="Verhelst B."/>
            <person name="Lin Y.-C."/>
            <person name="Bayer T."/>
            <person name="Collen J."/>
            <person name="Dattolo E."/>
            <person name="De Paoli E."/>
            <person name="Dittami S."/>
            <person name="Maumus F."/>
            <person name="Michel G."/>
            <person name="Kersting A."/>
            <person name="Lauritano C."/>
            <person name="Lohaus R."/>
            <person name="Toepel M."/>
            <person name="Tonon T."/>
            <person name="Vanneste K."/>
            <person name="Amirebrahimi M."/>
            <person name="Brakel J."/>
            <person name="Bostroem C."/>
            <person name="Chovatia M."/>
            <person name="Grimwood J."/>
            <person name="Jenkins J.W."/>
            <person name="Jueterbock A."/>
            <person name="Mraz A."/>
            <person name="Stam W.T."/>
            <person name="Tice H."/>
            <person name="Bornberg-Bauer E."/>
            <person name="Green P.J."/>
            <person name="Pearson G.A."/>
            <person name="Procaccini G."/>
            <person name="Duarte C.M."/>
            <person name="Schmutz J."/>
            <person name="Reusch T.B.H."/>
            <person name="Van de Peer Y."/>
        </authorList>
    </citation>
    <scope>NUCLEOTIDE SEQUENCE [LARGE SCALE GENOMIC DNA]</scope>
    <source>
        <strain evidence="8">cv. Finnish</strain>
    </source>
</reference>
<dbReference type="InterPro" id="IPR021109">
    <property type="entry name" value="Peptidase_aspartic_dom_sf"/>
</dbReference>
<dbReference type="Gene3D" id="2.40.70.10">
    <property type="entry name" value="Acid Proteases"/>
    <property type="match status" value="2"/>
</dbReference>
<keyword evidence="2 7" id="KW-0645">Protease</keyword>
<evidence type="ECO:0000256" key="1">
    <source>
        <dbReference type="ARBA" id="ARBA00007447"/>
    </source>
</evidence>
<keyword evidence="8" id="KW-1185">Reference proteome</keyword>
<name>A0A0K9PUI3_ZOSMR</name>
<gene>
    <name evidence="7" type="ORF">ZOSMA_160G00140</name>
</gene>
<evidence type="ECO:0000313" key="7">
    <source>
        <dbReference type="EMBL" id="KMZ72641.1"/>
    </source>
</evidence>
<dbReference type="GO" id="GO:0005576">
    <property type="term" value="C:extracellular region"/>
    <property type="evidence" value="ECO:0000318"/>
    <property type="project" value="GO_Central"/>
</dbReference>
<keyword evidence="4" id="KW-0378">Hydrolase</keyword>
<dbReference type="STRING" id="29655.A0A0K9PUI3"/>
<dbReference type="Pfam" id="PF14541">
    <property type="entry name" value="TAXi_C"/>
    <property type="match status" value="1"/>
</dbReference>
<evidence type="ECO:0000256" key="2">
    <source>
        <dbReference type="ARBA" id="ARBA00022670"/>
    </source>
</evidence>
<dbReference type="Pfam" id="PF14543">
    <property type="entry name" value="TAXi_N"/>
    <property type="match status" value="1"/>
</dbReference>
<dbReference type="InterPro" id="IPR033121">
    <property type="entry name" value="PEPTIDASE_A1"/>
</dbReference>
<dbReference type="GO" id="GO:0004190">
    <property type="term" value="F:aspartic-type endopeptidase activity"/>
    <property type="evidence" value="ECO:0000318"/>
    <property type="project" value="GO_Central"/>
</dbReference>
<protein>
    <submittedName>
        <fullName evidence="7">Eukaryotic aspartyl protease family protein</fullName>
    </submittedName>
</protein>
<dbReference type="InterPro" id="IPR034161">
    <property type="entry name" value="Pepsin-like_plant"/>
</dbReference>
<keyword evidence="3" id="KW-0064">Aspartyl protease</keyword>
<evidence type="ECO:0000256" key="4">
    <source>
        <dbReference type="ARBA" id="ARBA00022801"/>
    </source>
</evidence>
<dbReference type="EMBL" id="LFYR01000621">
    <property type="protein sequence ID" value="KMZ72641.1"/>
    <property type="molecule type" value="Genomic_DNA"/>
</dbReference>
<dbReference type="InterPro" id="IPR051708">
    <property type="entry name" value="Plant_Aspart_Prot_A1"/>
</dbReference>
<dbReference type="PROSITE" id="PS51767">
    <property type="entry name" value="PEPTIDASE_A1"/>
    <property type="match status" value="1"/>
</dbReference>
<dbReference type="InterPro" id="IPR032861">
    <property type="entry name" value="TAXi_N"/>
</dbReference>
<dbReference type="Proteomes" id="UP000036987">
    <property type="component" value="Unassembled WGS sequence"/>
</dbReference>
<accession>A0A0K9PUI3</accession>
<feature type="non-terminal residue" evidence="7">
    <location>
        <position position="1"/>
    </location>
</feature>